<dbReference type="Proteomes" id="UP000653565">
    <property type="component" value="Unassembled WGS sequence"/>
</dbReference>
<proteinExistence type="predicted"/>
<dbReference type="OrthoDB" id="2913095at2759"/>
<dbReference type="EMBL" id="JAAAPX010000118">
    <property type="protein sequence ID" value="KAF4230295.1"/>
    <property type="molecule type" value="Genomic_DNA"/>
</dbReference>
<reference evidence="1" key="2">
    <citation type="submission" date="2020-04" db="EMBL/GenBank/DDBJ databases">
        <authorList>
            <person name="Santos R.A.C."/>
            <person name="Steenwyk J.L."/>
            <person name="Rivero-Menendez O."/>
            <person name="Mead M.E."/>
            <person name="Silva L.P."/>
            <person name="Bastos R.W."/>
            <person name="Alastruey-Izquierdo A."/>
            <person name="Goldman G.H."/>
            <person name="Rokas A."/>
        </authorList>
    </citation>
    <scope>NUCLEOTIDE SEQUENCE</scope>
    <source>
        <strain evidence="1">CNM-CM6805</strain>
    </source>
</reference>
<dbReference type="AlphaFoldDB" id="A0A8H4LZG8"/>
<protein>
    <submittedName>
        <fullName evidence="1">Uncharacterized protein</fullName>
    </submittedName>
</protein>
<evidence type="ECO:0000313" key="2">
    <source>
        <dbReference type="Proteomes" id="UP000653565"/>
    </source>
</evidence>
<reference evidence="1" key="1">
    <citation type="journal article" date="2020" name="bioRxiv">
        <title>Genomic and phenotypic heterogeneity of clinical isolates of the human pathogens Aspergillus fumigatus, Aspergillus lentulus and Aspergillus fumigatiaffinis.</title>
        <authorList>
            <person name="dos Santos R.A.C."/>
            <person name="Steenwyk J.L."/>
            <person name="Rivero-Menendez O."/>
            <person name="Mead M.E."/>
            <person name="Silva L.P."/>
            <person name="Bastos R.W."/>
            <person name="Alastruey-Izquierdo A."/>
            <person name="Goldman G.H."/>
            <person name="Rokas A."/>
        </authorList>
    </citation>
    <scope>NUCLEOTIDE SEQUENCE</scope>
    <source>
        <strain evidence="1">CNM-CM6805</strain>
    </source>
</reference>
<sequence length="200" mass="22850">MSTLRHRINVGKCVCKNLFLQLYAETLTKPESHDTDEKVTASALRLLESRFSYLHETHTPAVDLDELGFTCFENEFYHCVYCSACDSGRDRLDRLRDPTTDSEITACIPNHLWFQIPPYGGDMFPGPKAKSVRVPARIETVDGDEQILRARYAENSDGPEITVDAWKERLAAEWDISLEEIRHKISRQNTRGGEEETKGE</sequence>
<organism evidence="1 2">
    <name type="scientific">Aspergillus fumigatiaffinis</name>
    <dbReference type="NCBI Taxonomy" id="340414"/>
    <lineage>
        <taxon>Eukaryota</taxon>
        <taxon>Fungi</taxon>
        <taxon>Dikarya</taxon>
        <taxon>Ascomycota</taxon>
        <taxon>Pezizomycotina</taxon>
        <taxon>Eurotiomycetes</taxon>
        <taxon>Eurotiomycetidae</taxon>
        <taxon>Eurotiales</taxon>
        <taxon>Aspergillaceae</taxon>
        <taxon>Aspergillus</taxon>
        <taxon>Aspergillus subgen. Fumigati</taxon>
    </lineage>
</organism>
<keyword evidence="2" id="KW-1185">Reference proteome</keyword>
<comment type="caution">
    <text evidence="1">The sequence shown here is derived from an EMBL/GenBank/DDBJ whole genome shotgun (WGS) entry which is preliminary data.</text>
</comment>
<accession>A0A8H4LZG8</accession>
<gene>
    <name evidence="1" type="ORF">CNMCM6805_000785</name>
</gene>
<evidence type="ECO:0000313" key="1">
    <source>
        <dbReference type="EMBL" id="KAF4230295.1"/>
    </source>
</evidence>
<name>A0A8H4LZG8_9EURO</name>